<reference evidence="3 4" key="1">
    <citation type="submission" date="2017-06" db="EMBL/GenBank/DDBJ databases">
        <title>Biodegradation of gentamicin by bacterial consortia AMQD4 in synthetic medium and raw gentamicin sewage.</title>
        <authorList>
            <person name="Chang H."/>
            <person name="Feng Y."/>
            <person name="Li Z."/>
            <person name="Xue J."/>
            <person name="Cheng D."/>
        </authorList>
    </citation>
    <scope>NUCLEOTIDE SEQUENCE [LARGE SCALE GENOMIC DNA]</scope>
    <source>
        <strain evidence="3 4">BZC3</strain>
    </source>
</reference>
<sequence length="205" mass="22651">MMQSLWLKLTTPDQLPLLLAFALLAGFLIGLGAADAMKRRGRRRTKPSTTAVKVVPTPRNPATDQLATVMKAEFYAKRLMSRQEARVFYALERGLAKHPLGWRVMAQVSLGEVLGSTDTNAFQAVNSKRVDMLIIARDGLPIAAVEYQGSGHYQGTAAARDAVKREALRRAGIEFLEIRSGHAPEELAFEIDRLVRRRTPADEPA</sequence>
<feature type="domain" description="DUF2726" evidence="2">
    <location>
        <begin position="77"/>
        <end position="191"/>
    </location>
</feature>
<evidence type="ECO:0000313" key="3">
    <source>
        <dbReference type="EMBL" id="ASD25854.1"/>
    </source>
</evidence>
<dbReference type="RefSeq" id="WP_088409983.1">
    <property type="nucleotide sequence ID" value="NZ_CP021995.1"/>
</dbReference>
<name>A0A1Z3LUG1_BREDI</name>
<keyword evidence="1" id="KW-0812">Transmembrane</keyword>
<proteinExistence type="predicted"/>
<reference evidence="3 4" key="2">
    <citation type="submission" date="2017-06" db="EMBL/GenBank/DDBJ databases">
        <authorList>
            <person name="Kim H.J."/>
            <person name="Triplett B.A."/>
        </authorList>
    </citation>
    <scope>NUCLEOTIDE SEQUENCE [LARGE SCALE GENOMIC DNA]</scope>
    <source>
        <strain evidence="3 4">BZC3</strain>
    </source>
</reference>
<evidence type="ECO:0000256" key="1">
    <source>
        <dbReference type="SAM" id="Phobius"/>
    </source>
</evidence>
<keyword evidence="1" id="KW-0472">Membrane</keyword>
<feature type="transmembrane region" description="Helical" evidence="1">
    <location>
        <begin position="15"/>
        <end position="34"/>
    </location>
</feature>
<gene>
    <name evidence="3" type="ORF">CD943_02485</name>
</gene>
<dbReference type="AlphaFoldDB" id="A0A1Z3LUG1"/>
<dbReference type="Pfam" id="PF10881">
    <property type="entry name" value="DUF2726"/>
    <property type="match status" value="1"/>
</dbReference>
<protein>
    <recommendedName>
        <fullName evidence="2">DUF2726 domain-containing protein</fullName>
    </recommendedName>
</protein>
<dbReference type="EMBL" id="CP021995">
    <property type="protein sequence ID" value="ASD25854.1"/>
    <property type="molecule type" value="Genomic_DNA"/>
</dbReference>
<dbReference type="Proteomes" id="UP000197024">
    <property type="component" value="Chromosome"/>
</dbReference>
<evidence type="ECO:0000259" key="2">
    <source>
        <dbReference type="Pfam" id="PF10881"/>
    </source>
</evidence>
<keyword evidence="1" id="KW-1133">Transmembrane helix</keyword>
<dbReference type="InterPro" id="IPR024402">
    <property type="entry name" value="DUF2726"/>
</dbReference>
<evidence type="ECO:0000313" key="4">
    <source>
        <dbReference type="Proteomes" id="UP000197024"/>
    </source>
</evidence>
<organism evidence="3 4">
    <name type="scientific">Brevundimonas diminuta</name>
    <name type="common">Pseudomonas diminuta</name>
    <dbReference type="NCBI Taxonomy" id="293"/>
    <lineage>
        <taxon>Bacteria</taxon>
        <taxon>Pseudomonadati</taxon>
        <taxon>Pseudomonadota</taxon>
        <taxon>Alphaproteobacteria</taxon>
        <taxon>Caulobacterales</taxon>
        <taxon>Caulobacteraceae</taxon>
        <taxon>Brevundimonas</taxon>
    </lineage>
</organism>
<accession>A0A1Z3LUG1</accession>